<dbReference type="Proteomes" id="UP000001542">
    <property type="component" value="Unassembled WGS sequence"/>
</dbReference>
<dbReference type="SMR" id="A2FLD4"/>
<dbReference type="InterPro" id="IPR000626">
    <property type="entry name" value="Ubiquitin-like_dom"/>
</dbReference>
<dbReference type="GO" id="GO:0005829">
    <property type="term" value="C:cytosol"/>
    <property type="evidence" value="ECO:0000318"/>
    <property type="project" value="GO_Central"/>
</dbReference>
<dbReference type="CDD" id="cd17039">
    <property type="entry name" value="Ubl_ubiquitin_like"/>
    <property type="match status" value="1"/>
</dbReference>
<dbReference type="RefSeq" id="XP_001307214.1">
    <property type="nucleotide sequence ID" value="XM_001307213.1"/>
</dbReference>
<dbReference type="InterPro" id="IPR029071">
    <property type="entry name" value="Ubiquitin-like_domsf"/>
</dbReference>
<dbReference type="VEuPathDB" id="TrichDB:TVAGG3_0254850"/>
<dbReference type="VEuPathDB" id="TrichDB:TVAG_057850"/>
<dbReference type="EMBL" id="DS113866">
    <property type="protein sequence ID" value="EAX94284.1"/>
    <property type="molecule type" value="Genomic_DNA"/>
</dbReference>
<evidence type="ECO:0000313" key="2">
    <source>
        <dbReference type="EMBL" id="EAX94284.1"/>
    </source>
</evidence>
<reference evidence="2" key="1">
    <citation type="submission" date="2006-10" db="EMBL/GenBank/DDBJ databases">
        <authorList>
            <person name="Amadeo P."/>
            <person name="Zhao Q."/>
            <person name="Wortman J."/>
            <person name="Fraser-Liggett C."/>
            <person name="Carlton J."/>
        </authorList>
    </citation>
    <scope>NUCLEOTIDE SEQUENCE</scope>
    <source>
        <strain evidence="2">G3</strain>
    </source>
</reference>
<accession>A2FLD4</accession>
<evidence type="ECO:0000313" key="3">
    <source>
        <dbReference type="Proteomes" id="UP000001542"/>
    </source>
</evidence>
<keyword evidence="3" id="KW-1185">Reference proteome</keyword>
<dbReference type="KEGG" id="tva:4752013"/>
<dbReference type="SUPFAM" id="SSF54236">
    <property type="entry name" value="Ubiquitin-like"/>
    <property type="match status" value="1"/>
</dbReference>
<dbReference type="InParanoid" id="A2FLD4"/>
<feature type="domain" description="Ubiquitin-like" evidence="1">
    <location>
        <begin position="5"/>
        <end position="77"/>
    </location>
</feature>
<dbReference type="GO" id="GO:0043161">
    <property type="term" value="P:proteasome-mediated ubiquitin-dependent protein catabolic process"/>
    <property type="evidence" value="ECO:0000318"/>
    <property type="project" value="GO_Central"/>
</dbReference>
<dbReference type="AlphaFoldDB" id="A2FLD4"/>
<gene>
    <name evidence="2" type="ORF">TVAG_057850</name>
</gene>
<proteinExistence type="predicted"/>
<organism evidence="2 3">
    <name type="scientific">Trichomonas vaginalis (strain ATCC PRA-98 / G3)</name>
    <dbReference type="NCBI Taxonomy" id="412133"/>
    <lineage>
        <taxon>Eukaryota</taxon>
        <taxon>Metamonada</taxon>
        <taxon>Parabasalia</taxon>
        <taxon>Trichomonadida</taxon>
        <taxon>Trichomonadidae</taxon>
        <taxon>Trichomonas</taxon>
    </lineage>
</organism>
<evidence type="ECO:0000259" key="1">
    <source>
        <dbReference type="PROSITE" id="PS50053"/>
    </source>
</evidence>
<dbReference type="GO" id="GO:0043130">
    <property type="term" value="F:ubiquitin binding"/>
    <property type="evidence" value="ECO:0000318"/>
    <property type="project" value="GO_Central"/>
</dbReference>
<dbReference type="GO" id="GO:0005654">
    <property type="term" value="C:nucleoplasm"/>
    <property type="evidence" value="ECO:0000318"/>
    <property type="project" value="GO_Central"/>
</dbReference>
<dbReference type="GO" id="GO:0070628">
    <property type="term" value="F:proteasome binding"/>
    <property type="evidence" value="ECO:0000318"/>
    <property type="project" value="GO_Central"/>
</dbReference>
<dbReference type="SMART" id="SM00213">
    <property type="entry name" value="UBQ"/>
    <property type="match status" value="1"/>
</dbReference>
<name>A2FLD4_TRIV3</name>
<reference evidence="2" key="2">
    <citation type="journal article" date="2007" name="Science">
        <title>Draft genome sequence of the sexually transmitted pathogen Trichomonas vaginalis.</title>
        <authorList>
            <person name="Carlton J.M."/>
            <person name="Hirt R.P."/>
            <person name="Silva J.C."/>
            <person name="Delcher A.L."/>
            <person name="Schatz M."/>
            <person name="Zhao Q."/>
            <person name="Wortman J.R."/>
            <person name="Bidwell S.L."/>
            <person name="Alsmark U.C.M."/>
            <person name="Besteiro S."/>
            <person name="Sicheritz-Ponten T."/>
            <person name="Noel C.J."/>
            <person name="Dacks J.B."/>
            <person name="Foster P.G."/>
            <person name="Simillion C."/>
            <person name="Van de Peer Y."/>
            <person name="Miranda-Saavedra D."/>
            <person name="Barton G.J."/>
            <person name="Westrop G.D."/>
            <person name="Mueller S."/>
            <person name="Dessi D."/>
            <person name="Fiori P.L."/>
            <person name="Ren Q."/>
            <person name="Paulsen I."/>
            <person name="Zhang H."/>
            <person name="Bastida-Corcuera F.D."/>
            <person name="Simoes-Barbosa A."/>
            <person name="Brown M.T."/>
            <person name="Hayes R.D."/>
            <person name="Mukherjee M."/>
            <person name="Okumura C.Y."/>
            <person name="Schneider R."/>
            <person name="Smith A.J."/>
            <person name="Vanacova S."/>
            <person name="Villalvazo M."/>
            <person name="Haas B.J."/>
            <person name="Pertea M."/>
            <person name="Feldblyum T.V."/>
            <person name="Utterback T.R."/>
            <person name="Shu C.L."/>
            <person name="Osoegawa K."/>
            <person name="de Jong P.J."/>
            <person name="Hrdy I."/>
            <person name="Horvathova L."/>
            <person name="Zubacova Z."/>
            <person name="Dolezal P."/>
            <person name="Malik S.B."/>
            <person name="Logsdon J.M. Jr."/>
            <person name="Henze K."/>
            <person name="Gupta A."/>
            <person name="Wang C.C."/>
            <person name="Dunne R.L."/>
            <person name="Upcroft J.A."/>
            <person name="Upcroft P."/>
            <person name="White O."/>
            <person name="Salzberg S.L."/>
            <person name="Tang P."/>
            <person name="Chiu C.-H."/>
            <person name="Lee Y.-S."/>
            <person name="Embley T.M."/>
            <person name="Coombs G.H."/>
            <person name="Mottram J.C."/>
            <person name="Tachezy J."/>
            <person name="Fraser-Liggett C.M."/>
            <person name="Johnson P.J."/>
        </authorList>
    </citation>
    <scope>NUCLEOTIDE SEQUENCE [LARGE SCALE GENOMIC DNA]</scope>
    <source>
        <strain evidence="2">G3</strain>
    </source>
</reference>
<dbReference type="Pfam" id="PF00240">
    <property type="entry name" value="ubiquitin"/>
    <property type="match status" value="1"/>
</dbReference>
<protein>
    <recommendedName>
        <fullName evidence="1">Ubiquitin-like domain-containing protein</fullName>
    </recommendedName>
</protein>
<sequence>MSSQIEIKIRDIYSKTYKFMADPQQTILDLKKSLSKLIFQQPANIKLSFHGKILKNEKVLGKIDLGNSGYLIYSLTKLPHRNISFPPLRALELRDIILAKLETEASTPSSPNPKTDIRALFNPQTNPILNQVLLAKSPENVAKSDLEVIEIVEKSENEEIVPESPKQNEAELQILREKQEQYEREQEAVKSQAMSQLSPDQNKFINKLCRNFGIAKDHAIELLMLNNMDETATMKFIANNGLLLF</sequence>
<dbReference type="GO" id="GO:0031593">
    <property type="term" value="F:polyubiquitin modification-dependent protein binding"/>
    <property type="evidence" value="ECO:0000318"/>
    <property type="project" value="GO_Central"/>
</dbReference>
<dbReference type="PROSITE" id="PS50053">
    <property type="entry name" value="UBIQUITIN_2"/>
    <property type="match status" value="1"/>
</dbReference>
<dbReference type="Gene3D" id="3.10.20.90">
    <property type="entry name" value="Phosphatidylinositol 3-kinase Catalytic Subunit, Chain A, domain 1"/>
    <property type="match status" value="1"/>
</dbReference>